<organism evidence="1 2">
    <name type="scientific">Kibdelosporangium aridum</name>
    <dbReference type="NCBI Taxonomy" id="2030"/>
    <lineage>
        <taxon>Bacteria</taxon>
        <taxon>Bacillati</taxon>
        <taxon>Actinomycetota</taxon>
        <taxon>Actinomycetes</taxon>
        <taxon>Pseudonocardiales</taxon>
        <taxon>Pseudonocardiaceae</taxon>
        <taxon>Kibdelosporangium</taxon>
    </lineage>
</organism>
<dbReference type="OrthoDB" id="165368at2"/>
<name>A0A428Z2W4_KIBAR</name>
<dbReference type="SUPFAM" id="SSF54909">
    <property type="entry name" value="Dimeric alpha+beta barrel"/>
    <property type="match status" value="1"/>
</dbReference>
<gene>
    <name evidence="1" type="ORF">DMH04_31035</name>
</gene>
<dbReference type="EMBL" id="QHKI01000031">
    <property type="protein sequence ID" value="RSM80051.1"/>
    <property type="molecule type" value="Genomic_DNA"/>
</dbReference>
<dbReference type="AlphaFoldDB" id="A0A428Z2W4"/>
<reference evidence="1 2" key="1">
    <citation type="submission" date="2018-05" db="EMBL/GenBank/DDBJ databases">
        <title>Evolution of GPA BGCs.</title>
        <authorList>
            <person name="Waglechner N."/>
            <person name="Wright G.D."/>
        </authorList>
    </citation>
    <scope>NUCLEOTIDE SEQUENCE [LARGE SCALE GENOMIC DNA]</scope>
    <source>
        <strain evidence="1 2">A82846</strain>
    </source>
</reference>
<comment type="caution">
    <text evidence="1">The sequence shown here is derived from an EMBL/GenBank/DDBJ whole genome shotgun (WGS) entry which is preliminary data.</text>
</comment>
<protein>
    <recommendedName>
        <fullName evidence="3">ABM domain-containing protein</fullName>
    </recommendedName>
</protein>
<sequence>MIVTVAKIADMDQFLKTFSTKGVAKRREHGCTGARVFLDPDDQSRVWVVFEWKAEDYEGFLADPEIPAIARELGLQGPPVHAISIAEYDS</sequence>
<proteinExistence type="predicted"/>
<evidence type="ECO:0008006" key="3">
    <source>
        <dbReference type="Google" id="ProtNLM"/>
    </source>
</evidence>
<evidence type="ECO:0000313" key="1">
    <source>
        <dbReference type="EMBL" id="RSM80051.1"/>
    </source>
</evidence>
<evidence type="ECO:0000313" key="2">
    <source>
        <dbReference type="Proteomes" id="UP000287547"/>
    </source>
</evidence>
<dbReference type="InterPro" id="IPR011008">
    <property type="entry name" value="Dimeric_a/b-barrel"/>
</dbReference>
<dbReference type="Proteomes" id="UP000287547">
    <property type="component" value="Unassembled WGS sequence"/>
</dbReference>
<accession>A0A428Z2W4</accession>